<evidence type="ECO:0000256" key="1">
    <source>
        <dbReference type="SAM" id="Phobius"/>
    </source>
</evidence>
<proteinExistence type="predicted"/>
<keyword evidence="1" id="KW-1133">Transmembrane helix</keyword>
<feature type="transmembrane region" description="Helical" evidence="1">
    <location>
        <begin position="6"/>
        <end position="25"/>
    </location>
</feature>
<evidence type="ECO:0000313" key="3">
    <source>
        <dbReference type="Proteomes" id="UP001185012"/>
    </source>
</evidence>
<evidence type="ECO:0008006" key="4">
    <source>
        <dbReference type="Google" id="ProtNLM"/>
    </source>
</evidence>
<name>A0ABU1ISG3_9BACL</name>
<keyword evidence="1" id="KW-0472">Membrane</keyword>
<keyword evidence="3" id="KW-1185">Reference proteome</keyword>
<accession>A0ABU1ISG3</accession>
<dbReference type="Proteomes" id="UP001185012">
    <property type="component" value="Unassembled WGS sequence"/>
</dbReference>
<evidence type="ECO:0000313" key="2">
    <source>
        <dbReference type="EMBL" id="MDR6226705.1"/>
    </source>
</evidence>
<organism evidence="2 3">
    <name type="scientific">Desmospora profundinema</name>
    <dbReference type="NCBI Taxonomy" id="1571184"/>
    <lineage>
        <taxon>Bacteria</taxon>
        <taxon>Bacillati</taxon>
        <taxon>Bacillota</taxon>
        <taxon>Bacilli</taxon>
        <taxon>Bacillales</taxon>
        <taxon>Thermoactinomycetaceae</taxon>
        <taxon>Desmospora</taxon>
    </lineage>
</organism>
<sequence length="33" mass="3842">MTWIIDGVILVGILVVSGYFGVITYRKRKQMKR</sequence>
<reference evidence="2 3" key="1">
    <citation type="submission" date="2023-07" db="EMBL/GenBank/DDBJ databases">
        <title>Genomic Encyclopedia of Type Strains, Phase IV (KMG-IV): sequencing the most valuable type-strain genomes for metagenomic binning, comparative biology and taxonomic classification.</title>
        <authorList>
            <person name="Goeker M."/>
        </authorList>
    </citation>
    <scope>NUCLEOTIDE SEQUENCE [LARGE SCALE GENOMIC DNA]</scope>
    <source>
        <strain evidence="2 3">DSM 45903</strain>
    </source>
</reference>
<gene>
    <name evidence="2" type="ORF">JOE21_002715</name>
</gene>
<comment type="caution">
    <text evidence="2">The sequence shown here is derived from an EMBL/GenBank/DDBJ whole genome shotgun (WGS) entry which is preliminary data.</text>
</comment>
<protein>
    <recommendedName>
        <fullName evidence="4">LPXTG cell wall anchor domain-containing protein</fullName>
    </recommendedName>
</protein>
<keyword evidence="1" id="KW-0812">Transmembrane</keyword>
<dbReference type="EMBL" id="JAVDQG010000006">
    <property type="protein sequence ID" value="MDR6226705.1"/>
    <property type="molecule type" value="Genomic_DNA"/>
</dbReference>